<dbReference type="PANTHER" id="PTHR31132:SF2">
    <property type="entry name" value="HEMATOLOGICAL_NEUROLOGICAL-LIKE PROTEIN"/>
    <property type="match status" value="1"/>
</dbReference>
<feature type="domain" description="DUF4057" evidence="2">
    <location>
        <begin position="3"/>
        <end position="37"/>
    </location>
</feature>
<feature type="domain" description="DUF4057" evidence="2">
    <location>
        <begin position="69"/>
        <end position="335"/>
    </location>
</feature>
<keyword evidence="4" id="KW-1185">Reference proteome</keyword>
<feature type="compositionally biased region" description="Gly residues" evidence="1">
    <location>
        <begin position="328"/>
        <end position="337"/>
    </location>
</feature>
<evidence type="ECO:0000256" key="1">
    <source>
        <dbReference type="SAM" id="MobiDB-lite"/>
    </source>
</evidence>
<organism evidence="3 4">
    <name type="scientific">Mucuna pruriens</name>
    <name type="common">Velvet bean</name>
    <name type="synonym">Dolichos pruriens</name>
    <dbReference type="NCBI Taxonomy" id="157652"/>
    <lineage>
        <taxon>Eukaryota</taxon>
        <taxon>Viridiplantae</taxon>
        <taxon>Streptophyta</taxon>
        <taxon>Embryophyta</taxon>
        <taxon>Tracheophyta</taxon>
        <taxon>Spermatophyta</taxon>
        <taxon>Magnoliopsida</taxon>
        <taxon>eudicotyledons</taxon>
        <taxon>Gunneridae</taxon>
        <taxon>Pentapetalae</taxon>
        <taxon>rosids</taxon>
        <taxon>fabids</taxon>
        <taxon>Fabales</taxon>
        <taxon>Fabaceae</taxon>
        <taxon>Papilionoideae</taxon>
        <taxon>50 kb inversion clade</taxon>
        <taxon>NPAAA clade</taxon>
        <taxon>indigoferoid/millettioid clade</taxon>
        <taxon>Phaseoleae</taxon>
        <taxon>Mucuna</taxon>
    </lineage>
</organism>
<name>A0A371F5I3_MUCPR</name>
<dbReference type="Proteomes" id="UP000257109">
    <property type="component" value="Unassembled WGS sequence"/>
</dbReference>
<dbReference type="OrthoDB" id="1868458at2759"/>
<feature type="region of interest" description="Disordered" evidence="1">
    <location>
        <begin position="1"/>
        <end position="34"/>
    </location>
</feature>
<comment type="caution">
    <text evidence="3">The sequence shown here is derived from an EMBL/GenBank/DDBJ whole genome shotgun (WGS) entry which is preliminary data.</text>
</comment>
<dbReference type="AlphaFoldDB" id="A0A371F5I3"/>
<reference evidence="3" key="1">
    <citation type="submission" date="2018-05" db="EMBL/GenBank/DDBJ databases">
        <title>Draft genome of Mucuna pruriens seed.</title>
        <authorList>
            <person name="Nnadi N.E."/>
            <person name="Vos R."/>
            <person name="Hasami M.H."/>
            <person name="Devisetty U.K."/>
            <person name="Aguiy J.C."/>
        </authorList>
    </citation>
    <scope>NUCLEOTIDE SEQUENCE [LARGE SCALE GENOMIC DNA]</scope>
    <source>
        <strain evidence="3">JCA_2017</strain>
    </source>
</reference>
<evidence type="ECO:0000313" key="3">
    <source>
        <dbReference type="EMBL" id="RDX73531.1"/>
    </source>
</evidence>
<gene>
    <name evidence="3" type="ORF">CR513_46844</name>
</gene>
<dbReference type="Pfam" id="PF13266">
    <property type="entry name" value="DUF4057"/>
    <property type="match status" value="2"/>
</dbReference>
<dbReference type="EMBL" id="QJKJ01010491">
    <property type="protein sequence ID" value="RDX73531.1"/>
    <property type="molecule type" value="Genomic_DNA"/>
</dbReference>
<proteinExistence type="predicted"/>
<protein>
    <recommendedName>
        <fullName evidence="2">DUF4057 domain-containing protein</fullName>
    </recommendedName>
</protein>
<evidence type="ECO:0000259" key="2">
    <source>
        <dbReference type="Pfam" id="PF13266"/>
    </source>
</evidence>
<dbReference type="PANTHER" id="PTHR31132">
    <property type="entry name" value="N-LYSINE METHYLTRANSFERASE"/>
    <property type="match status" value="1"/>
</dbReference>
<feature type="compositionally biased region" description="Polar residues" evidence="1">
    <location>
        <begin position="114"/>
        <end position="134"/>
    </location>
</feature>
<feature type="region of interest" description="Disordered" evidence="1">
    <location>
        <begin position="313"/>
        <end position="337"/>
    </location>
</feature>
<evidence type="ECO:0000313" key="4">
    <source>
        <dbReference type="Proteomes" id="UP000257109"/>
    </source>
</evidence>
<feature type="non-terminal residue" evidence="3">
    <location>
        <position position="1"/>
    </location>
</feature>
<dbReference type="STRING" id="157652.A0A371F5I3"/>
<sequence length="337" mass="36887">MHRTTPLRNPRTSTSDLLTWSEQPPPESSVSGHRSRQVINSFCRKFYLNIALVGSIHSLVKMYNELFACSSNRSSYSQPSDKIGEVLRGSQLTEEETKRKPCSGYKMKEMTGSGIFSGNAQGTTSEANSTNSKNRTSIRVYQQGTNGISQISFSTKEIISPKKPTSIPEIAKQRELSGTYQSESNTKTMKQISSAKTKELIGSDIFGPPPAIVPRSLAVAHTLEPKASKDTREPVPRKVRASVQVSNRATGQRNMLLNGEPIKKTMRKIHDQKLADLTGNNIFKGDVPAGSPEKTLSRAKLREMAGSDIFADGKTKTRDYLRGARKPPGGGSSIALL</sequence>
<feature type="region of interest" description="Disordered" evidence="1">
    <location>
        <begin position="113"/>
        <end position="134"/>
    </location>
</feature>
<dbReference type="InterPro" id="IPR025131">
    <property type="entry name" value="DUF4057"/>
</dbReference>
<accession>A0A371F5I3</accession>
<feature type="compositionally biased region" description="Basic and acidic residues" evidence="1">
    <location>
        <begin position="313"/>
        <end position="322"/>
    </location>
</feature>